<dbReference type="AlphaFoldDB" id="A0A366FEJ5"/>
<organism evidence="1 2">
    <name type="scientific">Roseiarcus fermentans</name>
    <dbReference type="NCBI Taxonomy" id="1473586"/>
    <lineage>
        <taxon>Bacteria</taxon>
        <taxon>Pseudomonadati</taxon>
        <taxon>Pseudomonadota</taxon>
        <taxon>Alphaproteobacteria</taxon>
        <taxon>Hyphomicrobiales</taxon>
        <taxon>Roseiarcaceae</taxon>
        <taxon>Roseiarcus</taxon>
    </lineage>
</organism>
<comment type="caution">
    <text evidence="1">The sequence shown here is derived from an EMBL/GenBank/DDBJ whole genome shotgun (WGS) entry which is preliminary data.</text>
</comment>
<gene>
    <name evidence="1" type="ORF">DFR50_11262</name>
</gene>
<dbReference type="Proteomes" id="UP000253529">
    <property type="component" value="Unassembled WGS sequence"/>
</dbReference>
<name>A0A366FEJ5_9HYPH</name>
<evidence type="ECO:0000313" key="1">
    <source>
        <dbReference type="EMBL" id="RBP13093.1"/>
    </source>
</evidence>
<evidence type="ECO:0000313" key="2">
    <source>
        <dbReference type="Proteomes" id="UP000253529"/>
    </source>
</evidence>
<accession>A0A366FEJ5</accession>
<sequence length="123" mass="13580">MTVSFNPLKANGHTFSRVPEFDDLEVSLSNDNARDVLQALGIDDLYSTTPWPIACFRAVLVVARRKRLGHASPAIPRTETREPGSMLMIDCGRDEGYVERKLALLSDLVNRAADVGATHIDWG</sequence>
<proteinExistence type="predicted"/>
<keyword evidence="2" id="KW-1185">Reference proteome</keyword>
<protein>
    <submittedName>
        <fullName evidence="1">Uncharacterized protein</fullName>
    </submittedName>
</protein>
<dbReference type="EMBL" id="QNRK01000012">
    <property type="protein sequence ID" value="RBP13093.1"/>
    <property type="molecule type" value="Genomic_DNA"/>
</dbReference>
<dbReference type="OrthoDB" id="8448884at2"/>
<reference evidence="1 2" key="1">
    <citation type="submission" date="2018-06" db="EMBL/GenBank/DDBJ databases">
        <title>Genomic Encyclopedia of Type Strains, Phase IV (KMG-IV): sequencing the most valuable type-strain genomes for metagenomic binning, comparative biology and taxonomic classification.</title>
        <authorList>
            <person name="Goeker M."/>
        </authorList>
    </citation>
    <scope>NUCLEOTIDE SEQUENCE [LARGE SCALE GENOMIC DNA]</scope>
    <source>
        <strain evidence="1 2">DSM 24875</strain>
    </source>
</reference>
<dbReference type="RefSeq" id="WP_113889511.1">
    <property type="nucleotide sequence ID" value="NZ_QNRK01000012.1"/>
</dbReference>